<dbReference type="OrthoDB" id="5150170at2"/>
<evidence type="ECO:0000259" key="3">
    <source>
        <dbReference type="Pfam" id="PF14690"/>
    </source>
</evidence>
<feature type="domain" description="Transposase IS204/IS1001/IS1096/IS1165 helix-turn-helix" evidence="2">
    <location>
        <begin position="101"/>
        <end position="148"/>
    </location>
</feature>
<evidence type="ECO:0000313" key="4">
    <source>
        <dbReference type="EMBL" id="SDC10981.1"/>
    </source>
</evidence>
<gene>
    <name evidence="4" type="ORF">GA0111570_1301</name>
</gene>
<dbReference type="NCBIfam" id="NF033550">
    <property type="entry name" value="transpos_ISL3"/>
    <property type="match status" value="1"/>
</dbReference>
<dbReference type="InterPro" id="IPR032877">
    <property type="entry name" value="Transposase_HTH"/>
</dbReference>
<dbReference type="Pfam" id="PF13542">
    <property type="entry name" value="HTH_Tnp_ISL3"/>
    <property type="match status" value="1"/>
</dbReference>
<feature type="domain" description="Transposase IS204/IS1001/IS1096/IS1165 zinc-finger" evidence="3">
    <location>
        <begin position="46"/>
        <end position="87"/>
    </location>
</feature>
<dbReference type="Proteomes" id="UP000199086">
    <property type="component" value="Unassembled WGS sequence"/>
</dbReference>
<evidence type="ECO:0000313" key="5">
    <source>
        <dbReference type="Proteomes" id="UP000199086"/>
    </source>
</evidence>
<dbReference type="AlphaFoldDB" id="A0A1G6IX59"/>
<accession>A0A1G6IX59</accession>
<evidence type="ECO:0000259" key="1">
    <source>
        <dbReference type="Pfam" id="PF01610"/>
    </source>
</evidence>
<dbReference type="Pfam" id="PF01610">
    <property type="entry name" value="DDE_Tnp_ISL3"/>
    <property type="match status" value="1"/>
</dbReference>
<dbReference type="EMBL" id="FMYF01000030">
    <property type="protein sequence ID" value="SDC10981.1"/>
    <property type="molecule type" value="Genomic_DNA"/>
</dbReference>
<sequence>MIEPTCSQHDAASVIFNLPDYHVIDAIDLPLGGRRVVVRADTIADACPDCGVVSQRVHAWSRQRVRDVGHAGALEVVVLKPRLVCAEAACSRRTFTQTTSQLPLRSRCTTRLRTAMLEAVIDHGRPVAGVAAGFGVSWWTTQKVVDAAAKRLPDVDALQVKYLGIDEHRYRTVRWFKDPDTGAWARVEPWMSTFVNVASGQVLGIVDGRDSAAVEAWLTSRSKEWRARIQVVAIDPSAAFRKAITTCLPAARIAVDPFHLVQLANLCLTHVRQRLAQQRHARRGRKVDPAWAHRMLLLRGYDTLSPRGRARLEQVFATDDPTGELGAAWGVKEGLRLLLHTTTLQAARQAWTRLEDWVEAADTDETRRLWNTLNVWWSAIEVFITSRVTNARTEAANTAIKHIKRTGRGYRNNEHYQARILLRSARRTCGAAH</sequence>
<dbReference type="InterPro" id="IPR002560">
    <property type="entry name" value="Transposase_DDE"/>
</dbReference>
<dbReference type="PANTHER" id="PTHR33498">
    <property type="entry name" value="TRANSPOSASE FOR INSERTION SEQUENCE ELEMENT IS1557"/>
    <property type="match status" value="1"/>
</dbReference>
<keyword evidence="5" id="KW-1185">Reference proteome</keyword>
<evidence type="ECO:0000259" key="2">
    <source>
        <dbReference type="Pfam" id="PF13542"/>
    </source>
</evidence>
<dbReference type="InterPro" id="IPR047951">
    <property type="entry name" value="Transpos_ISL3"/>
</dbReference>
<protein>
    <submittedName>
        <fullName evidence="4">Transposase</fullName>
    </submittedName>
</protein>
<reference evidence="4 5" key="1">
    <citation type="submission" date="2016-06" db="EMBL/GenBank/DDBJ databases">
        <authorList>
            <person name="Olsen C.W."/>
            <person name="Carey S."/>
            <person name="Hinshaw L."/>
            <person name="Karasin A.I."/>
        </authorList>
    </citation>
    <scope>NUCLEOTIDE SEQUENCE [LARGE SCALE GENOMIC DNA]</scope>
    <source>
        <strain evidence="4 5">LZ-22</strain>
    </source>
</reference>
<organism evidence="4 5">
    <name type="scientific">Raineyella antarctica</name>
    <dbReference type="NCBI Taxonomy" id="1577474"/>
    <lineage>
        <taxon>Bacteria</taxon>
        <taxon>Bacillati</taxon>
        <taxon>Actinomycetota</taxon>
        <taxon>Actinomycetes</taxon>
        <taxon>Propionibacteriales</taxon>
        <taxon>Propionibacteriaceae</taxon>
        <taxon>Raineyella</taxon>
    </lineage>
</organism>
<dbReference type="STRING" id="1577474.GA0111570_1301"/>
<dbReference type="InterPro" id="IPR029261">
    <property type="entry name" value="Transposase_Znf"/>
</dbReference>
<feature type="domain" description="Transposase IS204/IS1001/IS1096/IS1165 DDE" evidence="1">
    <location>
        <begin position="163"/>
        <end position="420"/>
    </location>
</feature>
<dbReference type="Pfam" id="PF14690">
    <property type="entry name" value="Zn_ribbon_ISL3"/>
    <property type="match status" value="1"/>
</dbReference>
<name>A0A1G6IX59_9ACTN</name>
<dbReference type="PANTHER" id="PTHR33498:SF1">
    <property type="entry name" value="TRANSPOSASE FOR INSERTION SEQUENCE ELEMENT IS1557"/>
    <property type="match status" value="1"/>
</dbReference>
<proteinExistence type="predicted"/>